<sequence>MHVHVVGVCGTFMGSLARLAKMLGYRVTGSDANVYPPMSHQLEEIGIELMEGYRPENLEPAPDLVIVGNALSRGNPEIEAMLNARLAYTSGPQWLAEHVLSTRRVVAVAGTHGKTTTASMLAWILEVAGLEPGFLIGGVLRNFGCSSRLGGSGAPFVVEADEYDTAFFDKRSKFVHYHPDVAILNNLEFDHADIFADLAAIERQFHHFVRTVPGNGGLVVADSEPALERVLAQGCWTPVQRFGERDGSDWRFTLEPDDSRAFTVTYGGERHRIQWGMSGRHNAANGVAALAAAHQLGVSVADGCHALATFAAPKRRQEVRGEVAGIQVLDDFAHHPTAIAMTLEGLRQDRHGGRLLAVIEPRSNTMRQGTMKTRLADSVSVADRVWWYQPPGLDWSLDEVVARRATSRVANDLDTLIGQVVETAVSGDRIVVMSNGGFGGIHDKLLQALEGFHGR</sequence>
<dbReference type="Pfam" id="PF01225">
    <property type="entry name" value="Mur_ligase"/>
    <property type="match status" value="1"/>
</dbReference>
<keyword evidence="8 9" id="KW-0961">Cell wall biogenesis/degradation</keyword>
<dbReference type="InterPro" id="IPR000713">
    <property type="entry name" value="Mur_ligase_N"/>
</dbReference>
<comment type="catalytic activity">
    <reaction evidence="9">
        <text>UDP-N-acetyl-alpha-D-muramate + L-alanyl-gamma-D-glutamyl-meso-2,6-diaminopimelate + ATP = UDP-N-acetyl-alpha-D-muramoyl-L-alanyl-gamma-D-glutamyl-meso-2,6-diaminopimelate + ADP + phosphate + H(+)</text>
        <dbReference type="Rhea" id="RHEA:29563"/>
        <dbReference type="ChEBI" id="CHEBI:15378"/>
        <dbReference type="ChEBI" id="CHEBI:30616"/>
        <dbReference type="ChEBI" id="CHEBI:43474"/>
        <dbReference type="ChEBI" id="CHEBI:61401"/>
        <dbReference type="ChEBI" id="CHEBI:70757"/>
        <dbReference type="ChEBI" id="CHEBI:83905"/>
        <dbReference type="ChEBI" id="CHEBI:456216"/>
        <dbReference type="EC" id="6.3.2.45"/>
    </reaction>
</comment>
<protein>
    <recommendedName>
        <fullName evidence="9">UDP-N-acetylmuramate--L-alanyl-gamma-D-glutamyl-meso-2,6-diaminoheptandioate ligase</fullName>
        <ecNumber evidence="9">6.3.2.45</ecNumber>
    </recommendedName>
    <alternativeName>
        <fullName evidence="9">Murein peptide ligase</fullName>
    </alternativeName>
    <alternativeName>
        <fullName evidence="9">UDP-N-acetylmuramate:L-alanyl-gamma-D-glutamyl-meso-diaminopimelate ligase</fullName>
    </alternativeName>
</protein>
<feature type="domain" description="Mur ligase C-terminal" evidence="11">
    <location>
        <begin position="315"/>
        <end position="436"/>
    </location>
</feature>
<dbReference type="RefSeq" id="WP_075570689.1">
    <property type="nucleotide sequence ID" value="NZ_MSDO01000020.1"/>
</dbReference>
<proteinExistence type="inferred from homology"/>
<dbReference type="GO" id="GO:0051301">
    <property type="term" value="P:cell division"/>
    <property type="evidence" value="ECO:0007669"/>
    <property type="project" value="UniProtKB-KW"/>
</dbReference>
<dbReference type="EMBL" id="MSDO01000020">
    <property type="protein sequence ID" value="OLO03589.1"/>
    <property type="molecule type" value="Genomic_DNA"/>
</dbReference>
<evidence type="ECO:0000256" key="4">
    <source>
        <dbReference type="ARBA" id="ARBA00022840"/>
    </source>
</evidence>
<dbReference type="GO" id="GO:0005524">
    <property type="term" value="F:ATP binding"/>
    <property type="evidence" value="ECO:0007669"/>
    <property type="project" value="UniProtKB-UniRule"/>
</dbReference>
<evidence type="ECO:0000256" key="7">
    <source>
        <dbReference type="ARBA" id="ARBA00023306"/>
    </source>
</evidence>
<dbReference type="SUPFAM" id="SSF53244">
    <property type="entry name" value="MurD-like peptide ligases, peptide-binding domain"/>
    <property type="match status" value="1"/>
</dbReference>
<keyword evidence="4 9" id="KW-0067">ATP-binding</keyword>
<keyword evidence="1 9" id="KW-0436">Ligase</keyword>
<comment type="cofactor">
    <cofactor evidence="9">
        <name>Mg(2+)</name>
        <dbReference type="ChEBI" id="CHEBI:18420"/>
    </cofactor>
</comment>
<dbReference type="EC" id="6.3.2.45" evidence="9"/>
<dbReference type="SUPFAM" id="SSF53623">
    <property type="entry name" value="MurD-like peptide ligases, catalytic domain"/>
    <property type="match status" value="1"/>
</dbReference>
<evidence type="ECO:0000256" key="9">
    <source>
        <dbReference type="HAMAP-Rule" id="MF_02020"/>
    </source>
</evidence>
<keyword evidence="5 9" id="KW-0133">Cell shape</keyword>
<dbReference type="Proteomes" id="UP000186878">
    <property type="component" value="Unassembled WGS sequence"/>
</dbReference>
<name>A0A1Q8SQ96_9GAMM</name>
<dbReference type="InterPro" id="IPR013221">
    <property type="entry name" value="Mur_ligase_cen"/>
</dbReference>
<dbReference type="InterPro" id="IPR036615">
    <property type="entry name" value="Mur_ligase_C_dom_sf"/>
</dbReference>
<dbReference type="Gene3D" id="3.40.1190.10">
    <property type="entry name" value="Mur-like, catalytic domain"/>
    <property type="match status" value="1"/>
</dbReference>
<accession>A0A1Q8SQ96</accession>
<dbReference type="SUPFAM" id="SSF51984">
    <property type="entry name" value="MurCD N-terminal domain"/>
    <property type="match status" value="1"/>
</dbReference>
<dbReference type="InterPro" id="IPR036565">
    <property type="entry name" value="Mur-like_cat_sf"/>
</dbReference>
<dbReference type="Pfam" id="PF08245">
    <property type="entry name" value="Mur_ligase_M"/>
    <property type="match status" value="1"/>
</dbReference>
<evidence type="ECO:0000256" key="2">
    <source>
        <dbReference type="ARBA" id="ARBA00022618"/>
    </source>
</evidence>
<evidence type="ECO:0000256" key="1">
    <source>
        <dbReference type="ARBA" id="ARBA00022598"/>
    </source>
</evidence>
<dbReference type="Gene3D" id="3.40.50.720">
    <property type="entry name" value="NAD(P)-binding Rossmann-like Domain"/>
    <property type="match status" value="1"/>
</dbReference>
<evidence type="ECO:0000256" key="8">
    <source>
        <dbReference type="ARBA" id="ARBA00023316"/>
    </source>
</evidence>
<dbReference type="GO" id="GO:0008360">
    <property type="term" value="P:regulation of cell shape"/>
    <property type="evidence" value="ECO:0007669"/>
    <property type="project" value="UniProtKB-KW"/>
</dbReference>
<evidence type="ECO:0000259" key="10">
    <source>
        <dbReference type="Pfam" id="PF01225"/>
    </source>
</evidence>
<evidence type="ECO:0000256" key="5">
    <source>
        <dbReference type="ARBA" id="ARBA00022960"/>
    </source>
</evidence>
<evidence type="ECO:0000256" key="3">
    <source>
        <dbReference type="ARBA" id="ARBA00022741"/>
    </source>
</evidence>
<reference evidence="13 14" key="1">
    <citation type="submission" date="2016-12" db="EMBL/GenBank/DDBJ databases">
        <title>Draft genome sequences of strains Salinicola socius SMB35, Salinicola sp. MH3R3-1 and Chromohalobacter sp. SMB17 from the Verkhnekamsk potash mining region of Russia.</title>
        <authorList>
            <person name="Mavrodi D.V."/>
            <person name="Olsson B.E."/>
            <person name="Korsakova E.S."/>
            <person name="Pyankova A."/>
            <person name="Mavrodi O.V."/>
            <person name="Plotnikova E.G."/>
        </authorList>
    </citation>
    <scope>NUCLEOTIDE SEQUENCE [LARGE SCALE GENOMIC DNA]</scope>
    <source>
        <strain evidence="13 14">SMB35</strain>
    </source>
</reference>
<dbReference type="Pfam" id="PF02875">
    <property type="entry name" value="Mur_ligase_C"/>
    <property type="match status" value="1"/>
</dbReference>
<dbReference type="GO" id="GO:0071555">
    <property type="term" value="P:cell wall organization"/>
    <property type="evidence" value="ECO:0007669"/>
    <property type="project" value="UniProtKB-KW"/>
</dbReference>
<dbReference type="UniPathway" id="UPA00544"/>
<dbReference type="NCBIfam" id="TIGR01081">
    <property type="entry name" value="mpl"/>
    <property type="match status" value="1"/>
</dbReference>
<feature type="domain" description="Mur ligase central" evidence="12">
    <location>
        <begin position="108"/>
        <end position="293"/>
    </location>
</feature>
<comment type="function">
    <text evidence="9">Reutilizes the intact tripeptide L-alanyl-gamma-D-glutamyl-meso-diaminopimelate by linking it to UDP-N-acetylmuramate.</text>
</comment>
<organism evidence="13 14">
    <name type="scientific">Salinicola socius</name>
    <dbReference type="NCBI Taxonomy" id="404433"/>
    <lineage>
        <taxon>Bacteria</taxon>
        <taxon>Pseudomonadati</taxon>
        <taxon>Pseudomonadota</taxon>
        <taxon>Gammaproteobacteria</taxon>
        <taxon>Oceanospirillales</taxon>
        <taxon>Halomonadaceae</taxon>
        <taxon>Salinicola</taxon>
    </lineage>
</organism>
<keyword evidence="14" id="KW-1185">Reference proteome</keyword>
<dbReference type="AlphaFoldDB" id="A0A1Q8SQ96"/>
<evidence type="ECO:0000313" key="14">
    <source>
        <dbReference type="Proteomes" id="UP000186878"/>
    </source>
</evidence>
<dbReference type="PANTHER" id="PTHR43445">
    <property type="entry name" value="UDP-N-ACETYLMURAMATE--L-ALANINE LIGASE-RELATED"/>
    <property type="match status" value="1"/>
</dbReference>
<dbReference type="InterPro" id="IPR050061">
    <property type="entry name" value="MurCDEF_pg_biosynth"/>
</dbReference>
<dbReference type="GO" id="GO:0009254">
    <property type="term" value="P:peptidoglycan turnover"/>
    <property type="evidence" value="ECO:0007669"/>
    <property type="project" value="UniProtKB-UniRule"/>
</dbReference>
<feature type="domain" description="Mur ligase N-terminal catalytic" evidence="10">
    <location>
        <begin position="2"/>
        <end position="99"/>
    </location>
</feature>
<evidence type="ECO:0000259" key="12">
    <source>
        <dbReference type="Pfam" id="PF08245"/>
    </source>
</evidence>
<dbReference type="InterPro" id="IPR005757">
    <property type="entry name" value="Mpl"/>
</dbReference>
<gene>
    <name evidence="9" type="primary">mpl</name>
    <name evidence="13" type="ORF">BTW07_13420</name>
</gene>
<comment type="pathway">
    <text evidence="9">Cell wall biogenesis; peptidoglycan recycling.</text>
</comment>
<keyword evidence="3 9" id="KW-0547">Nucleotide-binding</keyword>
<dbReference type="STRING" id="404433.BTW07_13420"/>
<dbReference type="PANTHER" id="PTHR43445:SF5">
    <property type="entry name" value="UDP-N-ACETYLMURAMATE--L-ALANYL-GAMMA-D-GLUTAMYL-MESO-2,6-DIAMINOHEPTANDIOATE LIGASE"/>
    <property type="match status" value="1"/>
</dbReference>
<keyword evidence="2 9" id="KW-0132">Cell division</keyword>
<keyword evidence="9" id="KW-0460">Magnesium</keyword>
<feature type="binding site" evidence="9">
    <location>
        <begin position="110"/>
        <end position="116"/>
    </location>
    <ligand>
        <name>ATP</name>
        <dbReference type="ChEBI" id="CHEBI:30616"/>
    </ligand>
</feature>
<dbReference type="GO" id="GO:0106418">
    <property type="term" value="F:UDP-N-acetylmuramate-L-alanyl-gamma-D-glutamyl-meso-2,6-diaminoheptanedioate ligase activity"/>
    <property type="evidence" value="ECO:0007669"/>
    <property type="project" value="UniProtKB-EC"/>
</dbReference>
<keyword evidence="7 9" id="KW-0131">Cell cycle</keyword>
<comment type="caution">
    <text evidence="13">The sequence shown here is derived from an EMBL/GenBank/DDBJ whole genome shotgun (WGS) entry which is preliminary data.</text>
</comment>
<dbReference type="Gene3D" id="3.90.190.20">
    <property type="entry name" value="Mur ligase, C-terminal domain"/>
    <property type="match status" value="1"/>
</dbReference>
<dbReference type="InterPro" id="IPR004101">
    <property type="entry name" value="Mur_ligase_C"/>
</dbReference>
<dbReference type="GO" id="GO:0009252">
    <property type="term" value="P:peptidoglycan biosynthetic process"/>
    <property type="evidence" value="ECO:0007669"/>
    <property type="project" value="UniProtKB-UniRule"/>
</dbReference>
<evidence type="ECO:0000259" key="11">
    <source>
        <dbReference type="Pfam" id="PF02875"/>
    </source>
</evidence>
<keyword evidence="6 9" id="KW-0573">Peptidoglycan synthesis</keyword>
<evidence type="ECO:0000256" key="6">
    <source>
        <dbReference type="ARBA" id="ARBA00022984"/>
    </source>
</evidence>
<comment type="similarity">
    <text evidence="9">Belongs to the MurCDEF family. Mpl subfamily.</text>
</comment>
<evidence type="ECO:0000313" key="13">
    <source>
        <dbReference type="EMBL" id="OLO03589.1"/>
    </source>
</evidence>
<dbReference type="HAMAP" id="MF_02020">
    <property type="entry name" value="Mpl"/>
    <property type="match status" value="1"/>
</dbReference>
<dbReference type="OrthoDB" id="9804126at2"/>